<feature type="compositionally biased region" description="Polar residues" evidence="1">
    <location>
        <begin position="232"/>
        <end position="245"/>
    </location>
</feature>
<evidence type="ECO:0000313" key="3">
    <source>
        <dbReference type="EMBL" id="KFM59520.1"/>
    </source>
</evidence>
<feature type="non-terminal residue" evidence="3">
    <location>
        <position position="370"/>
    </location>
</feature>
<dbReference type="AlphaFoldDB" id="A0A087T331"/>
<sequence>MATKARSREPKRDRKRNEVSDLGLFNIPNVDLMDDGDDSEVDESALESELEALLSGKVVSKPKRSRPKADPTVDIEKIAESLLHDDDGDEEDESNLSADEDLLNELHLIAAETSPEEHETECLPNEPEKETSEKSPTETCDGSVVTLLEERLNMYNEAMKAAKMIGDNSKVRRYDRAAKTLKKLLNSAKSGASISAEDIPPVVSIPKAPQKRATASGDVSEPKPYAPELSLNDVTEPSLSQQSSTGLISPELIQNSNLSQSESLSLRQNLILRKNQYKKAALQAKHDGDKNTALEYLKISKMCDALIESLERGEIDSTKIPPPPPDPNSSSIVIKTDSQTKVHDETQTSAGGEISLNDVIHHQGHYFQSL</sequence>
<dbReference type="SMART" id="SM00685">
    <property type="entry name" value="DM14"/>
    <property type="match status" value="2"/>
</dbReference>
<feature type="compositionally biased region" description="Acidic residues" evidence="1">
    <location>
        <begin position="32"/>
        <end position="46"/>
    </location>
</feature>
<feature type="domain" description="DM14" evidence="2">
    <location>
        <begin position="266"/>
        <end position="324"/>
    </location>
</feature>
<feature type="region of interest" description="Disordered" evidence="1">
    <location>
        <begin position="54"/>
        <end position="75"/>
    </location>
</feature>
<evidence type="ECO:0000256" key="1">
    <source>
        <dbReference type="SAM" id="MobiDB-lite"/>
    </source>
</evidence>
<feature type="region of interest" description="Disordered" evidence="1">
    <location>
        <begin position="1"/>
        <end position="20"/>
    </location>
</feature>
<feature type="region of interest" description="Disordered" evidence="1">
    <location>
        <begin position="27"/>
        <end position="46"/>
    </location>
</feature>
<feature type="compositionally biased region" description="Basic and acidic residues" evidence="1">
    <location>
        <begin position="1"/>
        <end position="19"/>
    </location>
</feature>
<proteinExistence type="predicted"/>
<organism evidence="3 4">
    <name type="scientific">Stegodyphus mimosarum</name>
    <name type="common">African social velvet spider</name>
    <dbReference type="NCBI Taxonomy" id="407821"/>
    <lineage>
        <taxon>Eukaryota</taxon>
        <taxon>Metazoa</taxon>
        <taxon>Ecdysozoa</taxon>
        <taxon>Arthropoda</taxon>
        <taxon>Chelicerata</taxon>
        <taxon>Arachnida</taxon>
        <taxon>Araneae</taxon>
        <taxon>Araneomorphae</taxon>
        <taxon>Entelegynae</taxon>
        <taxon>Eresoidea</taxon>
        <taxon>Eresidae</taxon>
        <taxon>Stegodyphus</taxon>
    </lineage>
</organism>
<evidence type="ECO:0000313" key="4">
    <source>
        <dbReference type="Proteomes" id="UP000054359"/>
    </source>
</evidence>
<name>A0A087T331_STEMI</name>
<feature type="domain" description="DM14" evidence="2">
    <location>
        <begin position="145"/>
        <end position="203"/>
    </location>
</feature>
<protein>
    <submittedName>
        <fullName evidence="3">Coiled-coil and C2 domain-containing protein 1A</fullName>
    </submittedName>
</protein>
<dbReference type="EMBL" id="KK113173">
    <property type="protein sequence ID" value="KFM59520.1"/>
    <property type="molecule type" value="Genomic_DNA"/>
</dbReference>
<accession>A0A087T331</accession>
<dbReference type="OrthoDB" id="19996at2759"/>
<feature type="region of interest" description="Disordered" evidence="1">
    <location>
        <begin position="111"/>
        <end position="140"/>
    </location>
</feature>
<dbReference type="GO" id="GO:0001227">
    <property type="term" value="F:DNA-binding transcription repressor activity, RNA polymerase II-specific"/>
    <property type="evidence" value="ECO:0007669"/>
    <property type="project" value="InterPro"/>
</dbReference>
<reference evidence="3 4" key="1">
    <citation type="submission" date="2013-11" db="EMBL/GenBank/DDBJ databases">
        <title>Genome sequencing of Stegodyphus mimosarum.</title>
        <authorList>
            <person name="Bechsgaard J."/>
        </authorList>
    </citation>
    <scope>NUCLEOTIDE SEQUENCE [LARGE SCALE GENOMIC DNA]</scope>
</reference>
<gene>
    <name evidence="3" type="ORF">X975_13589</name>
</gene>
<dbReference type="OMA" id="AGNIHTH"/>
<keyword evidence="4" id="KW-1185">Reference proteome</keyword>
<dbReference type="InterPro" id="IPR039725">
    <property type="entry name" value="CC2D1A/B"/>
</dbReference>
<feature type="region of interest" description="Disordered" evidence="1">
    <location>
        <begin position="205"/>
        <end position="245"/>
    </location>
</feature>
<dbReference type="STRING" id="407821.A0A087T331"/>
<evidence type="ECO:0000259" key="2">
    <source>
        <dbReference type="SMART" id="SM00685"/>
    </source>
</evidence>
<feature type="compositionally biased region" description="Basic and acidic residues" evidence="1">
    <location>
        <begin position="115"/>
        <end position="136"/>
    </location>
</feature>
<dbReference type="Proteomes" id="UP000054359">
    <property type="component" value="Unassembled WGS sequence"/>
</dbReference>
<dbReference type="InterPro" id="IPR006608">
    <property type="entry name" value="CC2D1A/B_DM14"/>
</dbReference>
<feature type="region of interest" description="Disordered" evidence="1">
    <location>
        <begin position="314"/>
        <end position="351"/>
    </location>
</feature>
<dbReference type="PANTHER" id="PTHR13076:SF9">
    <property type="entry name" value="COILED-COIL AND C2 DOMAIN-CONTAINING PROTEIN 1-LIKE"/>
    <property type="match status" value="1"/>
</dbReference>
<dbReference type="Pfam" id="PF21528">
    <property type="entry name" value="CC2D1A-B_DM14"/>
    <property type="match status" value="1"/>
</dbReference>
<dbReference type="PANTHER" id="PTHR13076">
    <property type="entry name" value="COILED-COIL AND C2 DOMAIN-CONTAINING PROTEIN 1-LIKE"/>
    <property type="match status" value="1"/>
</dbReference>
<feature type="compositionally biased region" description="Polar residues" evidence="1">
    <location>
        <begin position="328"/>
        <end position="337"/>
    </location>
</feature>